<feature type="compositionally biased region" description="Basic and acidic residues" evidence="8">
    <location>
        <begin position="293"/>
        <end position="305"/>
    </location>
</feature>
<dbReference type="EMBL" id="NEVH01006994">
    <property type="protein sequence ID" value="PNF36084.1"/>
    <property type="molecule type" value="Genomic_DNA"/>
</dbReference>
<comment type="similarity">
    <text evidence="2 7">Belongs to the XK family.</text>
</comment>
<evidence type="ECO:0000256" key="5">
    <source>
        <dbReference type="ARBA" id="ARBA00022989"/>
    </source>
</evidence>
<feature type="compositionally biased region" description="Low complexity" evidence="8">
    <location>
        <begin position="595"/>
        <end position="605"/>
    </location>
</feature>
<gene>
    <name evidence="9" type="ORF">B7P43_G12749</name>
</gene>
<feature type="region of interest" description="Disordered" evidence="8">
    <location>
        <begin position="228"/>
        <end position="248"/>
    </location>
</feature>
<feature type="compositionally biased region" description="Polar residues" evidence="8">
    <location>
        <begin position="401"/>
        <end position="415"/>
    </location>
</feature>
<dbReference type="OrthoDB" id="6356248at2759"/>
<protein>
    <recommendedName>
        <fullName evidence="7">XK-related protein</fullName>
    </recommendedName>
</protein>
<feature type="transmembrane region" description="Helical" evidence="7">
    <location>
        <begin position="49"/>
        <end position="70"/>
    </location>
</feature>
<dbReference type="Proteomes" id="UP000235965">
    <property type="component" value="Unassembled WGS sequence"/>
</dbReference>
<evidence type="ECO:0000256" key="2">
    <source>
        <dbReference type="ARBA" id="ARBA00008789"/>
    </source>
</evidence>
<accession>A0A2J7R5G8</accession>
<feature type="compositionally biased region" description="Basic and acidic residues" evidence="8">
    <location>
        <begin position="228"/>
        <end position="239"/>
    </location>
</feature>
<dbReference type="GO" id="GO:0005886">
    <property type="term" value="C:plasma membrane"/>
    <property type="evidence" value="ECO:0007669"/>
    <property type="project" value="UniProtKB-SubCell"/>
</dbReference>
<feature type="region of interest" description="Disordered" evidence="8">
    <location>
        <begin position="314"/>
        <end position="336"/>
    </location>
</feature>
<evidence type="ECO:0000256" key="1">
    <source>
        <dbReference type="ARBA" id="ARBA00004651"/>
    </source>
</evidence>
<keyword evidence="10" id="KW-1185">Reference proteome</keyword>
<organism evidence="9 10">
    <name type="scientific">Cryptotermes secundus</name>
    <dbReference type="NCBI Taxonomy" id="105785"/>
    <lineage>
        <taxon>Eukaryota</taxon>
        <taxon>Metazoa</taxon>
        <taxon>Ecdysozoa</taxon>
        <taxon>Arthropoda</taxon>
        <taxon>Hexapoda</taxon>
        <taxon>Insecta</taxon>
        <taxon>Pterygota</taxon>
        <taxon>Neoptera</taxon>
        <taxon>Polyneoptera</taxon>
        <taxon>Dictyoptera</taxon>
        <taxon>Blattodea</taxon>
        <taxon>Blattoidea</taxon>
        <taxon>Termitoidae</taxon>
        <taxon>Kalotermitidae</taxon>
        <taxon>Cryptotermitinae</taxon>
        <taxon>Cryptotermes</taxon>
    </lineage>
</organism>
<dbReference type="PANTHER" id="PTHR16024:SF28">
    <property type="entry name" value="XK-RELATED PROTEIN"/>
    <property type="match status" value="1"/>
</dbReference>
<feature type="compositionally biased region" description="Basic residues" evidence="8">
    <location>
        <begin position="645"/>
        <end position="654"/>
    </location>
</feature>
<sequence>MTVWIMFQKTDFCQTPWEECIYNCVVGVIYCFCFFNLQEGRSRHRALAFYVIIVLQNLGCLGLFLALAGVSRPGLIEAAAAVIIGGTVLGMSSMLLYYRFFHPAGPIRLCSKQLQHNLECGTPPCLSDGNTGHTATMRSLKHCWQTDRDGSLTRLGGTSTQEGSPHSDDVCTDKNLLLTHWVSCQTASPSLRTAEEPAEECEDKSAACDSTNRDKRHGICSLSELGLGEREEEASRDGKSMVQHKRRGICSLEPEMEVELELGTHVEGEPSDEEERRQKRRGICSPDLVGLELGDKGAEGSDGKRRPVCSAAELPEEATQAESNAKQPDDETPSEVLSFPSEVLSTHDYENICAVNIAREAWGLRSWRGYSDIETWLHDGSVVRDRRRDTLTSTTTTLTSASSDQSGGNEDSNAVSPPPVPCRRPAPGPRALRTRQDDYLDTLIDDLADCETRVYCQDRPLAEFVVEEHDPSLFVARPYVVDQHGALFPLTTLDTIMEELEESSTSTETDDCIRHKQSHDSASTLVATISEIRHDGSICSLYNSTDALWEGEHPSSCDPAPHSLLMTSHSRVCLTPEEVLFLSKLQPMPDAKIESSPSSKDSSSPKPSPEVILDASPYLESVHNMDSPCPPTNNMMPRMSDSTPRKKQVANRPRRKFSLLREKFESKQTVANIEANSKKSEPPQSCADCPAITPDDSRLKILCESEKEPIVCFNKENMTSVVPNRIRQWNNYLKAQNSCNSRLSPDRCKVIRSPSSCDSDLGKLTKPNLRERRSVFLRQVLSPTWGKKNSLSPSTKVVPAS</sequence>
<feature type="region of interest" description="Disordered" evidence="8">
    <location>
        <begin position="288"/>
        <end position="307"/>
    </location>
</feature>
<feature type="region of interest" description="Disordered" evidence="8">
    <location>
        <begin position="392"/>
        <end position="435"/>
    </location>
</feature>
<feature type="region of interest" description="Disordered" evidence="8">
    <location>
        <begin position="589"/>
        <end position="654"/>
    </location>
</feature>
<feature type="transmembrane region" description="Helical" evidence="7">
    <location>
        <begin position="76"/>
        <end position="98"/>
    </location>
</feature>
<evidence type="ECO:0000256" key="3">
    <source>
        <dbReference type="ARBA" id="ARBA00022475"/>
    </source>
</evidence>
<reference evidence="9 10" key="1">
    <citation type="submission" date="2017-12" db="EMBL/GenBank/DDBJ databases">
        <title>Hemimetabolous genomes reveal molecular basis of termite eusociality.</title>
        <authorList>
            <person name="Harrison M.C."/>
            <person name="Jongepier E."/>
            <person name="Robertson H.M."/>
            <person name="Arning N."/>
            <person name="Bitard-Feildel T."/>
            <person name="Chao H."/>
            <person name="Childers C.P."/>
            <person name="Dinh H."/>
            <person name="Doddapaneni H."/>
            <person name="Dugan S."/>
            <person name="Gowin J."/>
            <person name="Greiner C."/>
            <person name="Han Y."/>
            <person name="Hu H."/>
            <person name="Hughes D.S.T."/>
            <person name="Huylmans A.-K."/>
            <person name="Kemena C."/>
            <person name="Kremer L.P.M."/>
            <person name="Lee S.L."/>
            <person name="Lopez-Ezquerra A."/>
            <person name="Mallet L."/>
            <person name="Monroy-Kuhn J.M."/>
            <person name="Moser A."/>
            <person name="Murali S.C."/>
            <person name="Muzny D.M."/>
            <person name="Otani S."/>
            <person name="Piulachs M.-D."/>
            <person name="Poelchau M."/>
            <person name="Qu J."/>
            <person name="Schaub F."/>
            <person name="Wada-Katsumata A."/>
            <person name="Worley K.C."/>
            <person name="Xie Q."/>
            <person name="Ylla G."/>
            <person name="Poulsen M."/>
            <person name="Gibbs R.A."/>
            <person name="Schal C."/>
            <person name="Richards S."/>
            <person name="Belles X."/>
            <person name="Korb J."/>
            <person name="Bornberg-Bauer E."/>
        </authorList>
    </citation>
    <scope>NUCLEOTIDE SEQUENCE [LARGE SCALE GENOMIC DNA]</scope>
    <source>
        <tissue evidence="9">Whole body</tissue>
    </source>
</reference>
<dbReference type="AlphaFoldDB" id="A0A2J7R5G8"/>
<dbReference type="InParanoid" id="A0A2J7R5G8"/>
<comment type="subcellular location">
    <subcellularLocation>
        <location evidence="1">Cell membrane</location>
        <topology evidence="1">Multi-pass membrane protein</topology>
    </subcellularLocation>
    <subcellularLocation>
        <location evidence="7">Membrane</location>
        <topology evidence="7">Multi-pass membrane protein</topology>
    </subcellularLocation>
</comment>
<feature type="region of interest" description="Disordered" evidence="8">
    <location>
        <begin position="261"/>
        <end position="283"/>
    </location>
</feature>
<feature type="compositionally biased region" description="Pro residues" evidence="8">
    <location>
        <begin position="416"/>
        <end position="428"/>
    </location>
</feature>
<name>A0A2J7R5G8_9NEOP</name>
<keyword evidence="3" id="KW-1003">Cell membrane</keyword>
<dbReference type="Pfam" id="PF09815">
    <property type="entry name" value="XK-related"/>
    <property type="match status" value="1"/>
</dbReference>
<evidence type="ECO:0000256" key="8">
    <source>
        <dbReference type="SAM" id="MobiDB-lite"/>
    </source>
</evidence>
<dbReference type="InterPro" id="IPR050895">
    <property type="entry name" value="XK-related_scramblase"/>
</dbReference>
<evidence type="ECO:0000256" key="7">
    <source>
        <dbReference type="RuleBase" id="RU910716"/>
    </source>
</evidence>
<evidence type="ECO:0000313" key="9">
    <source>
        <dbReference type="EMBL" id="PNF36084.1"/>
    </source>
</evidence>
<proteinExistence type="inferred from homology"/>
<feature type="transmembrane region" description="Helical" evidence="7">
    <location>
        <begin position="20"/>
        <end position="37"/>
    </location>
</feature>
<keyword evidence="4 7" id="KW-0812">Transmembrane</keyword>
<evidence type="ECO:0000313" key="10">
    <source>
        <dbReference type="Proteomes" id="UP000235965"/>
    </source>
</evidence>
<dbReference type="InterPro" id="IPR018629">
    <property type="entry name" value="XK-rel"/>
</dbReference>
<evidence type="ECO:0000256" key="4">
    <source>
        <dbReference type="ARBA" id="ARBA00022692"/>
    </source>
</evidence>
<keyword evidence="5 7" id="KW-1133">Transmembrane helix</keyword>
<dbReference type="PANTHER" id="PTHR16024">
    <property type="entry name" value="XK-RELATED PROTEIN"/>
    <property type="match status" value="1"/>
</dbReference>
<comment type="caution">
    <text evidence="9">The sequence shown here is derived from an EMBL/GenBank/DDBJ whole genome shotgun (WGS) entry which is preliminary data.</text>
</comment>
<keyword evidence="6 7" id="KW-0472">Membrane</keyword>
<evidence type="ECO:0000256" key="6">
    <source>
        <dbReference type="ARBA" id="ARBA00023136"/>
    </source>
</evidence>